<keyword evidence="3 5" id="KW-0547">Nucleotide-binding</keyword>
<sequence>MAKVLGRAPLVAVVGATGTGKSELAVNIACKFNGEIINGDAMQLYEGLPVITNKMPEDERGGIPHHLLGCIGLNEETWTVGNFVSNALARINEIRARGRLPILVGGTHYYTQSLLFHDALANKSQDEEPVSYAERPAILEEPTEVLLAKLREVDPVMADRWHPNDRRKIQRSLEIWLQTGRKASDIYEEQRTRREAADHEAQSEDAQDESLLRMRTLILWVGAQSDILSKRLDARVDKMVTQGLLDEVSTLSDFYDNRIAGGESIDTTRGIWVAIGYKEFLDYQAALRKGDTSPTQLNKLLAQAIEKTKAGTRQYAKRQVRWIRIKLNNAIDTAGAKNSFFMLDGSDLPKWEQDVSETGLKLVDSFLKEQTLPDPSSLSPLAAEMLTASKPDTSARSDLWSRKHCEVCHTTSVTESDWTVHVNSKRHKKAMSSHRKRALNGTAQAVVPQKQDGTNEQPKDD</sequence>
<dbReference type="AlphaFoldDB" id="A0A074VWN7"/>
<evidence type="ECO:0000256" key="6">
    <source>
        <dbReference type="RuleBase" id="RU003783"/>
    </source>
</evidence>
<feature type="compositionally biased region" description="Polar residues" evidence="8">
    <location>
        <begin position="451"/>
        <end position="461"/>
    </location>
</feature>
<accession>A0A074VWN7</accession>
<dbReference type="HOGENOM" id="CLU_032616_2_3_1"/>
<dbReference type="Gene3D" id="3.30.160.60">
    <property type="entry name" value="Classic Zinc Finger"/>
    <property type="match status" value="1"/>
</dbReference>
<proteinExistence type="inferred from homology"/>
<dbReference type="NCBIfam" id="TIGR00174">
    <property type="entry name" value="miaA"/>
    <property type="match status" value="1"/>
</dbReference>
<dbReference type="EC" id="2.5.1.75" evidence="5 6"/>
<keyword evidence="10" id="KW-1185">Reference proteome</keyword>
<dbReference type="GO" id="GO:0005524">
    <property type="term" value="F:ATP binding"/>
    <property type="evidence" value="ECO:0007669"/>
    <property type="project" value="UniProtKB-UniRule"/>
</dbReference>
<dbReference type="STRING" id="1043003.A0A074VWN7"/>
<dbReference type="InterPro" id="IPR039657">
    <property type="entry name" value="Dimethylallyltransferase"/>
</dbReference>
<dbReference type="PANTHER" id="PTHR11088:SF89">
    <property type="entry name" value="TRNA DIMETHYLALLYLTRANSFERASE"/>
    <property type="match status" value="1"/>
</dbReference>
<keyword evidence="2 5" id="KW-0808">Transferase</keyword>
<comment type="function">
    <text evidence="5">Catalyzes the transfer of a dimethylallyl group onto the adenine at position 37.</text>
</comment>
<comment type="similarity">
    <text evidence="1 5 7">Belongs to the IPP transferase family.</text>
</comment>
<evidence type="ECO:0000313" key="9">
    <source>
        <dbReference type="EMBL" id="KEQ64893.1"/>
    </source>
</evidence>
<evidence type="ECO:0000256" key="3">
    <source>
        <dbReference type="ARBA" id="ARBA00022741"/>
    </source>
</evidence>
<protein>
    <recommendedName>
        <fullName evidence="5 6">tRNA dimethylallyltransferase</fullName>
        <ecNumber evidence="5 6">2.5.1.75</ecNumber>
    </recommendedName>
</protein>
<feature type="compositionally biased region" description="Basic and acidic residues" evidence="8">
    <location>
        <begin position="187"/>
        <end position="202"/>
    </location>
</feature>
<evidence type="ECO:0000256" key="4">
    <source>
        <dbReference type="ARBA" id="ARBA00022840"/>
    </source>
</evidence>
<dbReference type="GO" id="GO:0052381">
    <property type="term" value="F:tRNA dimethylallyltransferase activity"/>
    <property type="evidence" value="ECO:0007669"/>
    <property type="project" value="UniProtKB-UniRule"/>
</dbReference>
<evidence type="ECO:0000256" key="7">
    <source>
        <dbReference type="RuleBase" id="RU003785"/>
    </source>
</evidence>
<dbReference type="GO" id="GO:0005739">
    <property type="term" value="C:mitochondrion"/>
    <property type="evidence" value="ECO:0007669"/>
    <property type="project" value="TreeGrafter"/>
</dbReference>
<dbReference type="PIRSF" id="PIRSF039110">
    <property type="entry name" value="IPP_transferase"/>
    <property type="match status" value="1"/>
</dbReference>
<keyword evidence="4 5" id="KW-0067">ATP-binding</keyword>
<dbReference type="InterPro" id="IPR027417">
    <property type="entry name" value="P-loop_NTPase"/>
</dbReference>
<reference evidence="9 10" key="1">
    <citation type="journal article" date="2014" name="BMC Genomics">
        <title>Genome sequencing of four Aureobasidium pullulans varieties: biotechnological potential, stress tolerance, and description of new species.</title>
        <authorList>
            <person name="Gostin Ar C."/>
            <person name="Ohm R.A."/>
            <person name="Kogej T."/>
            <person name="Sonjak S."/>
            <person name="Turk M."/>
            <person name="Zajc J."/>
            <person name="Zalar P."/>
            <person name="Grube M."/>
            <person name="Sun H."/>
            <person name="Han J."/>
            <person name="Sharma A."/>
            <person name="Chiniquy J."/>
            <person name="Ngan C.Y."/>
            <person name="Lipzen A."/>
            <person name="Barry K."/>
            <person name="Grigoriev I.V."/>
            <person name="Gunde-Cimerman N."/>
        </authorList>
    </citation>
    <scope>NUCLEOTIDE SEQUENCE [LARGE SCALE GENOMIC DNA]</scope>
    <source>
        <strain evidence="9 10">CBS 110374</strain>
    </source>
</reference>
<dbReference type="HAMAP" id="MF_00185">
    <property type="entry name" value="IPP_trans"/>
    <property type="match status" value="1"/>
</dbReference>
<dbReference type="EMBL" id="KL584828">
    <property type="protein sequence ID" value="KEQ64893.1"/>
    <property type="molecule type" value="Genomic_DNA"/>
</dbReference>
<evidence type="ECO:0000256" key="2">
    <source>
        <dbReference type="ARBA" id="ARBA00022679"/>
    </source>
</evidence>
<dbReference type="SUPFAM" id="SSF57667">
    <property type="entry name" value="beta-beta-alpha zinc fingers"/>
    <property type="match status" value="1"/>
</dbReference>
<dbReference type="InterPro" id="IPR018022">
    <property type="entry name" value="IPT"/>
</dbReference>
<dbReference type="RefSeq" id="XP_040881916.1">
    <property type="nucleotide sequence ID" value="XM_041026109.1"/>
</dbReference>
<feature type="region of interest" description="Disordered" evidence="8">
    <location>
        <begin position="429"/>
        <end position="461"/>
    </location>
</feature>
<evidence type="ECO:0000256" key="1">
    <source>
        <dbReference type="ARBA" id="ARBA00005842"/>
    </source>
</evidence>
<feature type="compositionally biased region" description="Basic residues" evidence="8">
    <location>
        <begin position="429"/>
        <end position="438"/>
    </location>
</feature>
<gene>
    <name evidence="9" type="ORF">M437DRAFT_73809</name>
</gene>
<name>A0A074VWN7_AURM1</name>
<dbReference type="PANTHER" id="PTHR11088">
    <property type="entry name" value="TRNA DIMETHYLALLYLTRANSFERASE"/>
    <property type="match status" value="1"/>
</dbReference>
<dbReference type="InterPro" id="IPR036236">
    <property type="entry name" value="Znf_C2H2_sf"/>
</dbReference>
<dbReference type="GO" id="GO:0006400">
    <property type="term" value="P:tRNA modification"/>
    <property type="evidence" value="ECO:0007669"/>
    <property type="project" value="TreeGrafter"/>
</dbReference>
<dbReference type="Gene3D" id="1.10.20.140">
    <property type="match status" value="1"/>
</dbReference>
<dbReference type="Proteomes" id="UP000030672">
    <property type="component" value="Unassembled WGS sequence"/>
</dbReference>
<dbReference type="GeneID" id="63919482"/>
<dbReference type="InterPro" id="IPR030666">
    <property type="entry name" value="IPP_transferase_euk"/>
</dbReference>
<keyword evidence="5 6" id="KW-0819">tRNA processing</keyword>
<dbReference type="Gene3D" id="3.40.50.300">
    <property type="entry name" value="P-loop containing nucleotide triphosphate hydrolases"/>
    <property type="match status" value="1"/>
</dbReference>
<keyword evidence="5" id="KW-0963">Cytoplasm</keyword>
<organism evidence="9 10">
    <name type="scientific">Aureobasidium melanogenum (strain CBS 110374)</name>
    <name type="common">Aureobasidium pullulans var. melanogenum</name>
    <dbReference type="NCBI Taxonomy" id="1043003"/>
    <lineage>
        <taxon>Eukaryota</taxon>
        <taxon>Fungi</taxon>
        <taxon>Dikarya</taxon>
        <taxon>Ascomycota</taxon>
        <taxon>Pezizomycotina</taxon>
        <taxon>Dothideomycetes</taxon>
        <taxon>Dothideomycetidae</taxon>
        <taxon>Dothideales</taxon>
        <taxon>Saccotheciaceae</taxon>
        <taxon>Aureobasidium</taxon>
    </lineage>
</organism>
<feature type="region of interest" description="Disordered" evidence="8">
    <location>
        <begin position="187"/>
        <end position="206"/>
    </location>
</feature>
<evidence type="ECO:0000313" key="10">
    <source>
        <dbReference type="Proteomes" id="UP000030672"/>
    </source>
</evidence>
<comment type="catalytic activity">
    <reaction evidence="5 6">
        <text>adenosine(37) in tRNA + dimethylallyl diphosphate = N(6)-dimethylallyladenosine(37) in tRNA + diphosphate</text>
        <dbReference type="Rhea" id="RHEA:26482"/>
        <dbReference type="Rhea" id="RHEA-COMP:10162"/>
        <dbReference type="Rhea" id="RHEA-COMP:10375"/>
        <dbReference type="ChEBI" id="CHEBI:33019"/>
        <dbReference type="ChEBI" id="CHEBI:57623"/>
        <dbReference type="ChEBI" id="CHEBI:74411"/>
        <dbReference type="ChEBI" id="CHEBI:74415"/>
        <dbReference type="EC" id="2.5.1.75"/>
    </reaction>
</comment>
<evidence type="ECO:0000256" key="8">
    <source>
        <dbReference type="SAM" id="MobiDB-lite"/>
    </source>
</evidence>
<dbReference type="Pfam" id="PF01715">
    <property type="entry name" value="IPPT"/>
    <property type="match status" value="1"/>
</dbReference>
<dbReference type="SUPFAM" id="SSF52540">
    <property type="entry name" value="P-loop containing nucleoside triphosphate hydrolases"/>
    <property type="match status" value="2"/>
</dbReference>
<evidence type="ECO:0000256" key="5">
    <source>
        <dbReference type="PIRNR" id="PIRNR039110"/>
    </source>
</evidence>